<keyword evidence="2" id="KW-0548">Nucleotidyltransferase</keyword>
<gene>
    <name evidence="8" type="ORF">INT48_007616</name>
</gene>
<dbReference type="EMBL" id="JAEPRE010000504">
    <property type="protein sequence ID" value="KAG2228401.1"/>
    <property type="molecule type" value="Genomic_DNA"/>
</dbReference>
<dbReference type="InterPro" id="IPR041577">
    <property type="entry name" value="RT_RNaseH_2"/>
</dbReference>
<dbReference type="PANTHER" id="PTHR37984">
    <property type="entry name" value="PROTEIN CBG26694"/>
    <property type="match status" value="1"/>
</dbReference>
<evidence type="ECO:0000259" key="7">
    <source>
        <dbReference type="PROSITE" id="PS50878"/>
    </source>
</evidence>
<feature type="domain" description="Reverse transcriptase" evidence="7">
    <location>
        <begin position="468"/>
        <end position="648"/>
    </location>
</feature>
<dbReference type="CDD" id="cd00303">
    <property type="entry name" value="retropepsin_like"/>
    <property type="match status" value="1"/>
</dbReference>
<dbReference type="Gene3D" id="3.10.10.10">
    <property type="entry name" value="HIV Type 1 Reverse Transcriptase, subunit A, domain 1"/>
    <property type="match status" value="1"/>
</dbReference>
<dbReference type="CDD" id="cd01647">
    <property type="entry name" value="RT_LTR"/>
    <property type="match status" value="1"/>
</dbReference>
<evidence type="ECO:0000313" key="8">
    <source>
        <dbReference type="EMBL" id="KAG2228401.1"/>
    </source>
</evidence>
<evidence type="ECO:0000256" key="1">
    <source>
        <dbReference type="ARBA" id="ARBA00022679"/>
    </source>
</evidence>
<dbReference type="InterPro" id="IPR043128">
    <property type="entry name" value="Rev_trsase/Diguanyl_cyclase"/>
</dbReference>
<sequence length="826" mass="94150">MEIDHPEGSNSIRPSSQFVNYTPHNVMSLNEPSMNTLTEGVIKPVRRKLSRRPRKEVHVNVQDTWEKLRNTQVTMSVAEFLALNKNAAREVKEGIMYLHRRKPSGISTNPVMIGALRSNGLLDEEELLRRNYNRSNTHESSVKHFQSDEESNGESSETNCNSSSDDSEYDNSSESFYEESDDGESTIINYPYDSIKMRNARPVRVFVNIHNRLVEAILDSGAAVSVMSIRLARILNIKVNNEDRMVLSGFSSNKSVTCQVVTDVDVRIGGKRRIEHFCIDPSETGKEVCILGRSWIENHDIRLIKKGKIVMVPTNGGKDYVEVECIDDEKDFISNDVPIFQVSVRRDDSHLGESNEEDLSINKNKEININKIVSLSTYQEDTISHDSFIEDNEARQVFNEDESEGTPNFLNNLLESYRDCFVEYNEIGVVKNIKHHIRTTDEIPTRSKPYRLNYDEEDSLKEELKTLLDLKIIEPSDGKWSAPIFFVPKKDSKKLRLVVNYSALNAKTIKDGYPLPHIEEVLNALAGAKYFSTLDAATGFWQIAMAEDSIEKTGFVTKFGTFIFKVMPFGLTGAPACYQRAMSTLLNDFIGVFVYIFIDDILVFSKDEESHINHLQKIFEVCKANNLRIRKEKCQFNRNKVVYLGHEVGEKGIQPAEGNLKKIVKLKEPTNKDDVRSLLGATGYFRRFIMDYASRAEPLTKLLKKTNSFEWTDKQQDAFNYLISSLMSPPVQTFPIREYVKIITTDASYKGLGAILSQSPTGTDEEETVISYASKSINHANLNYTVTHLEALAIVWAVNRFRYYLASKEEFIIRTDHCDIDDYANK</sequence>
<dbReference type="SUPFAM" id="SSF56672">
    <property type="entry name" value="DNA/RNA polymerases"/>
    <property type="match status" value="1"/>
</dbReference>
<evidence type="ECO:0000313" key="9">
    <source>
        <dbReference type="Proteomes" id="UP000613177"/>
    </source>
</evidence>
<accession>A0A8H7SFY6</accession>
<feature type="compositionally biased region" description="Basic and acidic residues" evidence="6">
    <location>
        <begin position="136"/>
        <end position="147"/>
    </location>
</feature>
<keyword evidence="4" id="KW-0378">Hydrolase</keyword>
<dbReference type="AlphaFoldDB" id="A0A8H7SFY6"/>
<dbReference type="InterPro" id="IPR000477">
    <property type="entry name" value="RT_dom"/>
</dbReference>
<dbReference type="InterPro" id="IPR050951">
    <property type="entry name" value="Retrovirus_Pol_polyprotein"/>
</dbReference>
<keyword evidence="4" id="KW-0255">Endonuclease</keyword>
<dbReference type="SUPFAM" id="SSF50630">
    <property type="entry name" value="Acid proteases"/>
    <property type="match status" value="1"/>
</dbReference>
<dbReference type="Proteomes" id="UP000613177">
    <property type="component" value="Unassembled WGS sequence"/>
</dbReference>
<keyword evidence="5" id="KW-0511">Multifunctional enzyme</keyword>
<organism evidence="8 9">
    <name type="scientific">Thamnidium elegans</name>
    <dbReference type="NCBI Taxonomy" id="101142"/>
    <lineage>
        <taxon>Eukaryota</taxon>
        <taxon>Fungi</taxon>
        <taxon>Fungi incertae sedis</taxon>
        <taxon>Mucoromycota</taxon>
        <taxon>Mucoromycotina</taxon>
        <taxon>Mucoromycetes</taxon>
        <taxon>Mucorales</taxon>
        <taxon>Mucorineae</taxon>
        <taxon>Mucoraceae</taxon>
        <taxon>Thamnidium</taxon>
    </lineage>
</organism>
<feature type="region of interest" description="Disordered" evidence="6">
    <location>
        <begin position="134"/>
        <end position="182"/>
    </location>
</feature>
<dbReference type="InterPro" id="IPR043502">
    <property type="entry name" value="DNA/RNA_pol_sf"/>
</dbReference>
<reference evidence="8" key="1">
    <citation type="submission" date="2021-01" db="EMBL/GenBank/DDBJ databases">
        <title>Metabolic potential, ecology and presence of endohyphal bacteria is reflected in genomic diversity of Mucoromycotina.</title>
        <authorList>
            <person name="Muszewska A."/>
            <person name="Okrasinska A."/>
            <person name="Steczkiewicz K."/>
            <person name="Drgas O."/>
            <person name="Orlowska M."/>
            <person name="Perlinska-Lenart U."/>
            <person name="Aleksandrzak-Piekarczyk T."/>
            <person name="Szatraj K."/>
            <person name="Zielenkiewicz U."/>
            <person name="Pilsyk S."/>
            <person name="Malc E."/>
            <person name="Mieczkowski P."/>
            <person name="Kruszewska J.S."/>
            <person name="Biernat P."/>
            <person name="Pawlowska J."/>
        </authorList>
    </citation>
    <scope>NUCLEOTIDE SEQUENCE</scope>
    <source>
        <strain evidence="8">WA0000018081</strain>
    </source>
</reference>
<evidence type="ECO:0000256" key="5">
    <source>
        <dbReference type="ARBA" id="ARBA00023268"/>
    </source>
</evidence>
<dbReference type="InterPro" id="IPR021109">
    <property type="entry name" value="Peptidase_aspartic_dom_sf"/>
</dbReference>
<keyword evidence="3" id="KW-0540">Nuclease</keyword>
<dbReference type="FunFam" id="3.30.70.270:FF:000020">
    <property type="entry name" value="Transposon Tf2-6 polyprotein-like Protein"/>
    <property type="match status" value="1"/>
</dbReference>
<evidence type="ECO:0000256" key="2">
    <source>
        <dbReference type="ARBA" id="ARBA00022695"/>
    </source>
</evidence>
<dbReference type="Pfam" id="PF17919">
    <property type="entry name" value="RT_RNaseH_2"/>
    <property type="match status" value="1"/>
</dbReference>
<comment type="caution">
    <text evidence="8">The sequence shown here is derived from an EMBL/GenBank/DDBJ whole genome shotgun (WGS) entry which is preliminary data.</text>
</comment>
<dbReference type="Gene3D" id="2.40.70.10">
    <property type="entry name" value="Acid Proteases"/>
    <property type="match status" value="1"/>
</dbReference>
<keyword evidence="1" id="KW-0808">Transferase</keyword>
<evidence type="ECO:0000256" key="6">
    <source>
        <dbReference type="SAM" id="MobiDB-lite"/>
    </source>
</evidence>
<feature type="non-terminal residue" evidence="8">
    <location>
        <position position="826"/>
    </location>
</feature>
<evidence type="ECO:0000256" key="4">
    <source>
        <dbReference type="ARBA" id="ARBA00022759"/>
    </source>
</evidence>
<keyword evidence="9" id="KW-1185">Reference proteome</keyword>
<dbReference type="GO" id="GO:0016779">
    <property type="term" value="F:nucleotidyltransferase activity"/>
    <property type="evidence" value="ECO:0007669"/>
    <property type="project" value="UniProtKB-KW"/>
</dbReference>
<dbReference type="Pfam" id="PF00078">
    <property type="entry name" value="RVT_1"/>
    <property type="match status" value="1"/>
</dbReference>
<dbReference type="Gene3D" id="3.30.70.270">
    <property type="match status" value="2"/>
</dbReference>
<name>A0A8H7SFY6_9FUNG</name>
<feature type="compositionally biased region" description="Acidic residues" evidence="6">
    <location>
        <begin position="165"/>
        <end position="182"/>
    </location>
</feature>
<protein>
    <recommendedName>
        <fullName evidence="7">Reverse transcriptase domain-containing protein</fullName>
    </recommendedName>
</protein>
<dbReference type="PANTHER" id="PTHR37984:SF5">
    <property type="entry name" value="PROTEIN NYNRIN-LIKE"/>
    <property type="match status" value="1"/>
</dbReference>
<evidence type="ECO:0000256" key="3">
    <source>
        <dbReference type="ARBA" id="ARBA00022722"/>
    </source>
</evidence>
<dbReference type="GO" id="GO:0004519">
    <property type="term" value="F:endonuclease activity"/>
    <property type="evidence" value="ECO:0007669"/>
    <property type="project" value="UniProtKB-KW"/>
</dbReference>
<proteinExistence type="predicted"/>
<dbReference type="PROSITE" id="PS50878">
    <property type="entry name" value="RT_POL"/>
    <property type="match status" value="1"/>
</dbReference>